<dbReference type="OrthoDB" id="427186at2759"/>
<reference evidence="1" key="1">
    <citation type="submission" date="2020-11" db="EMBL/GenBank/DDBJ databases">
        <title>Adaptations for nitrogen fixation in a non-lichenized fungal sporocarp promotes dispersal by wood-feeding termites.</title>
        <authorList>
            <consortium name="DOE Joint Genome Institute"/>
            <person name="Koch R.A."/>
            <person name="Yoon G."/>
            <person name="Arayal U."/>
            <person name="Lail K."/>
            <person name="Amirebrahimi M."/>
            <person name="Labutti K."/>
            <person name="Lipzen A."/>
            <person name="Riley R."/>
            <person name="Barry K."/>
            <person name="Henrissat B."/>
            <person name="Grigoriev I.V."/>
            <person name="Herr J.R."/>
            <person name="Aime M.C."/>
        </authorList>
    </citation>
    <scope>NUCLEOTIDE SEQUENCE</scope>
    <source>
        <strain evidence="1">MCA 3950</strain>
    </source>
</reference>
<evidence type="ECO:0000313" key="2">
    <source>
        <dbReference type="Proteomes" id="UP000812287"/>
    </source>
</evidence>
<sequence>MTLSYLRKLSQGIPIIPTVGYTVETVDISFTGRHRRKLTCWELPAVFMTSTLCRDCVLRHRRGTSIWVVDSTDRKRNDDSIETFRSLSGNEEGPGDMDEVWVKFAGAI</sequence>
<evidence type="ECO:0000313" key="1">
    <source>
        <dbReference type="EMBL" id="KAG7442654.1"/>
    </source>
</evidence>
<name>A0A9P8AP67_9AGAR</name>
<keyword evidence="2" id="KW-1185">Reference proteome</keyword>
<gene>
    <name evidence="1" type="ORF">BT62DRAFT_1079250</name>
</gene>
<dbReference type="Proteomes" id="UP000812287">
    <property type="component" value="Unassembled WGS sequence"/>
</dbReference>
<accession>A0A9P8AP67</accession>
<organism evidence="1 2">
    <name type="scientific">Guyanagaster necrorhizus</name>
    <dbReference type="NCBI Taxonomy" id="856835"/>
    <lineage>
        <taxon>Eukaryota</taxon>
        <taxon>Fungi</taxon>
        <taxon>Dikarya</taxon>
        <taxon>Basidiomycota</taxon>
        <taxon>Agaricomycotina</taxon>
        <taxon>Agaricomycetes</taxon>
        <taxon>Agaricomycetidae</taxon>
        <taxon>Agaricales</taxon>
        <taxon>Marasmiineae</taxon>
        <taxon>Physalacriaceae</taxon>
        <taxon>Guyanagaster</taxon>
    </lineage>
</organism>
<dbReference type="RefSeq" id="XP_043036154.1">
    <property type="nucleotide sequence ID" value="XM_043179466.1"/>
</dbReference>
<dbReference type="AlphaFoldDB" id="A0A9P8AP67"/>
<dbReference type="EMBL" id="MU250550">
    <property type="protein sequence ID" value="KAG7442654.1"/>
    <property type="molecule type" value="Genomic_DNA"/>
</dbReference>
<proteinExistence type="predicted"/>
<dbReference type="InterPro" id="IPR027417">
    <property type="entry name" value="P-loop_NTPase"/>
</dbReference>
<protein>
    <submittedName>
        <fullName evidence="1">Uncharacterized protein</fullName>
    </submittedName>
</protein>
<comment type="caution">
    <text evidence="1">The sequence shown here is derived from an EMBL/GenBank/DDBJ whole genome shotgun (WGS) entry which is preliminary data.</text>
</comment>
<dbReference type="Gene3D" id="3.40.50.300">
    <property type="entry name" value="P-loop containing nucleotide triphosphate hydrolases"/>
    <property type="match status" value="1"/>
</dbReference>
<dbReference type="GeneID" id="66101760"/>